<dbReference type="GO" id="GO:0008610">
    <property type="term" value="P:lipid biosynthetic process"/>
    <property type="evidence" value="ECO:0007669"/>
    <property type="project" value="InterPro"/>
</dbReference>
<evidence type="ECO:0000256" key="5">
    <source>
        <dbReference type="SAM" id="Phobius"/>
    </source>
</evidence>
<dbReference type="Pfam" id="PF04116">
    <property type="entry name" value="FA_hydroxylase"/>
    <property type="match status" value="1"/>
</dbReference>
<protein>
    <submittedName>
        <fullName evidence="7">Desaturase</fullName>
    </submittedName>
</protein>
<accession>A0A1F6LSC4</accession>
<dbReference type="Proteomes" id="UP000176329">
    <property type="component" value="Unassembled WGS sequence"/>
</dbReference>
<evidence type="ECO:0000256" key="3">
    <source>
        <dbReference type="ARBA" id="ARBA00022989"/>
    </source>
</evidence>
<evidence type="ECO:0000313" key="8">
    <source>
        <dbReference type="Proteomes" id="UP000176329"/>
    </source>
</evidence>
<feature type="transmembrane region" description="Helical" evidence="5">
    <location>
        <begin position="130"/>
        <end position="155"/>
    </location>
</feature>
<keyword evidence="4 5" id="KW-0472">Membrane</keyword>
<dbReference type="PANTHER" id="PTHR11863">
    <property type="entry name" value="STEROL DESATURASE"/>
    <property type="match status" value="1"/>
</dbReference>
<feature type="transmembrane region" description="Helical" evidence="5">
    <location>
        <begin position="6"/>
        <end position="25"/>
    </location>
</feature>
<dbReference type="GO" id="GO:0016020">
    <property type="term" value="C:membrane"/>
    <property type="evidence" value="ECO:0007669"/>
    <property type="project" value="UniProtKB-SubCell"/>
</dbReference>
<keyword evidence="3 5" id="KW-1133">Transmembrane helix</keyword>
<dbReference type="InterPro" id="IPR050307">
    <property type="entry name" value="Sterol_Desaturase_Related"/>
</dbReference>
<comment type="subcellular location">
    <subcellularLocation>
        <location evidence="1">Membrane</location>
    </subcellularLocation>
</comment>
<dbReference type="EMBL" id="MFPV01000016">
    <property type="protein sequence ID" value="OGH62246.1"/>
    <property type="molecule type" value="Genomic_DNA"/>
</dbReference>
<evidence type="ECO:0000259" key="6">
    <source>
        <dbReference type="Pfam" id="PF04116"/>
    </source>
</evidence>
<dbReference type="GO" id="GO:0005506">
    <property type="term" value="F:iron ion binding"/>
    <property type="evidence" value="ECO:0007669"/>
    <property type="project" value="InterPro"/>
</dbReference>
<feature type="transmembrane region" description="Helical" evidence="5">
    <location>
        <begin position="37"/>
        <end position="59"/>
    </location>
</feature>
<evidence type="ECO:0000256" key="1">
    <source>
        <dbReference type="ARBA" id="ARBA00004370"/>
    </source>
</evidence>
<gene>
    <name evidence="7" type="ORF">A2848_02095</name>
</gene>
<comment type="caution">
    <text evidence="7">The sequence shown here is derived from an EMBL/GenBank/DDBJ whole genome shotgun (WGS) entry which is preliminary data.</text>
</comment>
<name>A0A1F6LSC4_9BACT</name>
<sequence>MSGTSIPLIALTIVTVIFLIVERVLPGRLLPRVQDWYLRAIVINSAQAIISITLGKFWIQTLDGASIANLRLWQLPIVEGFFCWFVGTFIFYWWHRARHTRALWKIFHQVHHSPARIEVLTSFYKHPLEILVNAIISGLLVYGFFGTSIAGALWYNFFAAIGEYFYHANIRTPHWLRIFIQTPELHSIHHARGVHAFNYSDIPIWDKLFGTYKDATAFVRECGFGEHVESRLGEMLLFEDVETRK</sequence>
<dbReference type="InterPro" id="IPR006694">
    <property type="entry name" value="Fatty_acid_hydroxylase"/>
</dbReference>
<dbReference type="GO" id="GO:0016491">
    <property type="term" value="F:oxidoreductase activity"/>
    <property type="evidence" value="ECO:0007669"/>
    <property type="project" value="InterPro"/>
</dbReference>
<feature type="domain" description="Fatty acid hydroxylase" evidence="6">
    <location>
        <begin position="82"/>
        <end position="211"/>
    </location>
</feature>
<organism evidence="7 8">
    <name type="scientific">Candidatus Magasanikbacteria bacterium RIFCSPHIGHO2_01_FULL_50_8</name>
    <dbReference type="NCBI Taxonomy" id="1798674"/>
    <lineage>
        <taxon>Bacteria</taxon>
        <taxon>Candidatus Magasanikiibacteriota</taxon>
    </lineage>
</organism>
<feature type="transmembrane region" description="Helical" evidence="5">
    <location>
        <begin position="71"/>
        <end position="94"/>
    </location>
</feature>
<proteinExistence type="predicted"/>
<evidence type="ECO:0000256" key="2">
    <source>
        <dbReference type="ARBA" id="ARBA00022692"/>
    </source>
</evidence>
<evidence type="ECO:0000256" key="4">
    <source>
        <dbReference type="ARBA" id="ARBA00023136"/>
    </source>
</evidence>
<evidence type="ECO:0000313" key="7">
    <source>
        <dbReference type="EMBL" id="OGH62246.1"/>
    </source>
</evidence>
<dbReference type="AlphaFoldDB" id="A0A1F6LSC4"/>
<reference evidence="7 8" key="1">
    <citation type="journal article" date="2016" name="Nat. Commun.">
        <title>Thousands of microbial genomes shed light on interconnected biogeochemical processes in an aquifer system.</title>
        <authorList>
            <person name="Anantharaman K."/>
            <person name="Brown C.T."/>
            <person name="Hug L.A."/>
            <person name="Sharon I."/>
            <person name="Castelle C.J."/>
            <person name="Probst A.J."/>
            <person name="Thomas B.C."/>
            <person name="Singh A."/>
            <person name="Wilkins M.J."/>
            <person name="Karaoz U."/>
            <person name="Brodie E.L."/>
            <person name="Williams K.H."/>
            <person name="Hubbard S.S."/>
            <person name="Banfield J.F."/>
        </authorList>
    </citation>
    <scope>NUCLEOTIDE SEQUENCE [LARGE SCALE GENOMIC DNA]</scope>
</reference>
<keyword evidence="2 5" id="KW-0812">Transmembrane</keyword>